<comment type="caution">
    <text evidence="1">The sequence shown here is derived from an EMBL/GenBank/DDBJ whole genome shotgun (WGS) entry which is preliminary data.</text>
</comment>
<organism evidence="1 2">
    <name type="scientific">Planoprotostelium fungivorum</name>
    <dbReference type="NCBI Taxonomy" id="1890364"/>
    <lineage>
        <taxon>Eukaryota</taxon>
        <taxon>Amoebozoa</taxon>
        <taxon>Evosea</taxon>
        <taxon>Variosea</taxon>
        <taxon>Cavosteliida</taxon>
        <taxon>Cavosteliaceae</taxon>
        <taxon>Planoprotostelium</taxon>
    </lineage>
</organism>
<dbReference type="InParanoid" id="A0A2P6N3Y1"/>
<gene>
    <name evidence="1" type="ORF">PROFUN_13492</name>
</gene>
<sequence>MRVCNFTDDSANHKKLKIPTHRTKVLFLGPPTSLRTANITIGCLPSSNTYVRYESYNHSVTSKTLTLEPRVRLPTDIQVAKTRASISTSLVDHSHGLRQRPFFPTSTMSHRHFANVSTFSGRSGPSRPTSFFGFSESTKNSASRYLLYGYALYTKRVGGQPERDERDKEEHKKKPDWLKKGGLSLKTKEPTYNFNFKNYWNL</sequence>
<proteinExistence type="predicted"/>
<protein>
    <submittedName>
        <fullName evidence="1">Uncharacterized protein</fullName>
    </submittedName>
</protein>
<evidence type="ECO:0000313" key="1">
    <source>
        <dbReference type="EMBL" id="PRP78659.1"/>
    </source>
</evidence>
<evidence type="ECO:0000313" key="2">
    <source>
        <dbReference type="Proteomes" id="UP000241769"/>
    </source>
</evidence>
<keyword evidence="2" id="KW-1185">Reference proteome</keyword>
<dbReference type="AlphaFoldDB" id="A0A2P6N3Y1"/>
<reference evidence="1 2" key="1">
    <citation type="journal article" date="2018" name="Genome Biol. Evol.">
        <title>Multiple Roots of Fruiting Body Formation in Amoebozoa.</title>
        <authorList>
            <person name="Hillmann F."/>
            <person name="Forbes G."/>
            <person name="Novohradska S."/>
            <person name="Ferling I."/>
            <person name="Riege K."/>
            <person name="Groth M."/>
            <person name="Westermann M."/>
            <person name="Marz M."/>
            <person name="Spaller T."/>
            <person name="Winckler T."/>
            <person name="Schaap P."/>
            <person name="Glockner G."/>
        </authorList>
    </citation>
    <scope>NUCLEOTIDE SEQUENCE [LARGE SCALE GENOMIC DNA]</scope>
    <source>
        <strain evidence="1 2">Jena</strain>
    </source>
</reference>
<dbReference type="Proteomes" id="UP000241769">
    <property type="component" value="Unassembled WGS sequence"/>
</dbReference>
<dbReference type="EMBL" id="MDYQ01000212">
    <property type="protein sequence ID" value="PRP78659.1"/>
    <property type="molecule type" value="Genomic_DNA"/>
</dbReference>
<name>A0A2P6N3Y1_9EUKA</name>
<accession>A0A2P6N3Y1</accession>